<gene>
    <name evidence="1" type="ORF">AUL39_02530</name>
</gene>
<accession>A0A100YWY8</accession>
<comment type="caution">
    <text evidence="1">The sequence shown here is derived from an EMBL/GenBank/DDBJ whole genome shotgun (WGS) entry which is preliminary data.</text>
</comment>
<protein>
    <submittedName>
        <fullName evidence="1">Uncharacterized protein</fullName>
    </submittedName>
</protein>
<keyword evidence="2" id="KW-1185">Reference proteome</keyword>
<evidence type="ECO:0000313" key="1">
    <source>
        <dbReference type="EMBL" id="KUH59226.1"/>
    </source>
</evidence>
<dbReference type="EMBL" id="LOJF01000001">
    <property type="protein sequence ID" value="KUH59226.1"/>
    <property type="molecule type" value="Genomic_DNA"/>
</dbReference>
<dbReference type="Proteomes" id="UP000054078">
    <property type="component" value="Unassembled WGS sequence"/>
</dbReference>
<proteinExistence type="predicted"/>
<dbReference type="OrthoDB" id="3186516at2"/>
<organism evidence="1 2">
    <name type="scientific">Tractidigestivibacter scatoligenes</name>
    <name type="common">Olsenella scatoligenes</name>
    <dbReference type="NCBI Taxonomy" id="1299998"/>
    <lineage>
        <taxon>Bacteria</taxon>
        <taxon>Bacillati</taxon>
        <taxon>Actinomycetota</taxon>
        <taxon>Coriobacteriia</taxon>
        <taxon>Coriobacteriales</taxon>
        <taxon>Atopobiaceae</taxon>
        <taxon>Tractidigestivibacter</taxon>
    </lineage>
</organism>
<sequence length="85" mass="9662">MAGFHCSECMYGSFSINEDTGKYQGSCSRGFTLAVPHVYKEPDMFFANTPDELVPVIDPYGNEYLRQTNVCNHFLRPQDARPYGE</sequence>
<reference evidence="1 2" key="1">
    <citation type="submission" date="2015-12" db="EMBL/GenBank/DDBJ databases">
        <title>Draft Genome Sequence of Olsenella scatoligenes SK9K4T; a Producer of 3-Methylindole- (skatole) and 4-Methylphenol- (p-cresol) Isolated from Pig Feces.</title>
        <authorList>
            <person name="Li X."/>
            <person name="Borg B."/>
            <person name="Canibe N."/>
        </authorList>
    </citation>
    <scope>NUCLEOTIDE SEQUENCE [LARGE SCALE GENOMIC DNA]</scope>
    <source>
        <strain evidence="1 2">SK9K4</strain>
    </source>
</reference>
<name>A0A100YWY8_TRASO</name>
<evidence type="ECO:0000313" key="2">
    <source>
        <dbReference type="Proteomes" id="UP000054078"/>
    </source>
</evidence>
<dbReference type="STRING" id="1299998.AUL39_02530"/>
<dbReference type="AlphaFoldDB" id="A0A100YWY8"/>